<feature type="compositionally biased region" description="Low complexity" evidence="7">
    <location>
        <begin position="38"/>
        <end position="50"/>
    </location>
</feature>
<dbReference type="Gene3D" id="3.30.479.30">
    <property type="entry name" value="Band 7 domain"/>
    <property type="match status" value="1"/>
</dbReference>
<feature type="compositionally biased region" description="Basic and acidic residues" evidence="7">
    <location>
        <begin position="1"/>
        <end position="19"/>
    </location>
</feature>
<keyword evidence="4 6" id="KW-1133">Transmembrane helix</keyword>
<keyword evidence="9" id="KW-0378">Hydrolase</keyword>
<feature type="region of interest" description="Disordered" evidence="7">
    <location>
        <begin position="384"/>
        <end position="446"/>
    </location>
</feature>
<evidence type="ECO:0000256" key="5">
    <source>
        <dbReference type="ARBA" id="ARBA00023136"/>
    </source>
</evidence>
<dbReference type="SMART" id="SM00244">
    <property type="entry name" value="PHB"/>
    <property type="match status" value="1"/>
</dbReference>
<comment type="similarity">
    <text evidence="2 6">Belongs to the band 7/mec-2 family. HflK subfamily.</text>
</comment>
<keyword evidence="9" id="KW-0645">Protease</keyword>
<feature type="compositionally biased region" description="Low complexity" evidence="7">
    <location>
        <begin position="399"/>
        <end position="433"/>
    </location>
</feature>
<proteinExistence type="inferred from homology"/>
<dbReference type="NCBIfam" id="TIGR01933">
    <property type="entry name" value="hflK"/>
    <property type="match status" value="1"/>
</dbReference>
<keyword evidence="5 6" id="KW-0472">Membrane</keyword>
<dbReference type="CDD" id="cd03404">
    <property type="entry name" value="SPFH_HflK"/>
    <property type="match status" value="1"/>
</dbReference>
<name>A0A3A1Y7T6_9GAMM</name>
<gene>
    <name evidence="9" type="primary">hflK</name>
    <name evidence="9" type="ORF">CJP74_01620</name>
</gene>
<dbReference type="OrthoDB" id="9779595at2"/>
<organism evidence="9 10">
    <name type="scientific">Psittacicella melopsittaci</name>
    <dbReference type="NCBI Taxonomy" id="2028576"/>
    <lineage>
        <taxon>Bacteria</taxon>
        <taxon>Pseudomonadati</taxon>
        <taxon>Pseudomonadota</taxon>
        <taxon>Gammaproteobacteria</taxon>
        <taxon>Pasteurellales</taxon>
        <taxon>Psittacicellaceae</taxon>
        <taxon>Psittacicella</taxon>
    </lineage>
</organism>
<comment type="subunit">
    <text evidence="6">HflC and HflK may interact to form a multimeric complex.</text>
</comment>
<accession>A0A3A1Y7T6</accession>
<dbReference type="InterPro" id="IPR001107">
    <property type="entry name" value="Band_7"/>
</dbReference>
<dbReference type="GO" id="GO:0008233">
    <property type="term" value="F:peptidase activity"/>
    <property type="evidence" value="ECO:0007669"/>
    <property type="project" value="UniProtKB-KW"/>
</dbReference>
<dbReference type="GO" id="GO:0016020">
    <property type="term" value="C:membrane"/>
    <property type="evidence" value="ECO:0007669"/>
    <property type="project" value="UniProtKB-SubCell"/>
</dbReference>
<dbReference type="PANTHER" id="PTHR43327">
    <property type="entry name" value="STOMATIN-LIKE PROTEIN 2, MITOCHONDRIAL"/>
    <property type="match status" value="1"/>
</dbReference>
<evidence type="ECO:0000259" key="8">
    <source>
        <dbReference type="SMART" id="SM00244"/>
    </source>
</evidence>
<dbReference type="GO" id="GO:0006508">
    <property type="term" value="P:proteolysis"/>
    <property type="evidence" value="ECO:0007669"/>
    <property type="project" value="UniProtKB-KW"/>
</dbReference>
<feature type="compositionally biased region" description="Polar residues" evidence="7">
    <location>
        <begin position="387"/>
        <end position="398"/>
    </location>
</feature>
<comment type="function">
    <text evidence="6">HflC and HflK could encode or regulate a protease.</text>
</comment>
<comment type="subcellular location">
    <subcellularLocation>
        <location evidence="1">Membrane</location>
        <topology evidence="1">Single-pass membrane protein</topology>
    </subcellularLocation>
</comment>
<feature type="transmembrane region" description="Helical" evidence="6">
    <location>
        <begin position="101"/>
        <end position="121"/>
    </location>
</feature>
<feature type="region of interest" description="Disordered" evidence="7">
    <location>
        <begin position="1"/>
        <end position="84"/>
    </location>
</feature>
<evidence type="ECO:0000313" key="10">
    <source>
        <dbReference type="Proteomes" id="UP000266258"/>
    </source>
</evidence>
<protein>
    <recommendedName>
        <fullName evidence="6">Protein HflK</fullName>
    </recommendedName>
</protein>
<dbReference type="RefSeq" id="WP_119496536.1">
    <property type="nucleotide sequence ID" value="NZ_NRJH01000013.1"/>
</dbReference>
<dbReference type="Proteomes" id="UP000266258">
    <property type="component" value="Unassembled WGS sequence"/>
</dbReference>
<reference evidence="9 10" key="1">
    <citation type="submission" date="2017-08" db="EMBL/GenBank/DDBJ databases">
        <title>Reclassification of Bisgaard taxon 37 and 44.</title>
        <authorList>
            <person name="Christensen H."/>
        </authorList>
    </citation>
    <scope>NUCLEOTIDE SEQUENCE [LARGE SCALE GENOMIC DNA]</scope>
    <source>
        <strain evidence="9 10">B96_4</strain>
    </source>
</reference>
<dbReference type="InterPro" id="IPR050710">
    <property type="entry name" value="Band7/mec-2_domain"/>
</dbReference>
<dbReference type="PRINTS" id="PR00721">
    <property type="entry name" value="STOMATIN"/>
</dbReference>
<keyword evidence="10" id="KW-1185">Reference proteome</keyword>
<evidence type="ECO:0000256" key="7">
    <source>
        <dbReference type="SAM" id="MobiDB-lite"/>
    </source>
</evidence>
<evidence type="ECO:0000256" key="1">
    <source>
        <dbReference type="ARBA" id="ARBA00004167"/>
    </source>
</evidence>
<dbReference type="InterPro" id="IPR010201">
    <property type="entry name" value="HflK"/>
</dbReference>
<dbReference type="Pfam" id="PF01145">
    <property type="entry name" value="Band_7"/>
    <property type="match status" value="1"/>
</dbReference>
<evidence type="ECO:0000313" key="9">
    <source>
        <dbReference type="EMBL" id="RIY33591.1"/>
    </source>
</evidence>
<evidence type="ECO:0000256" key="2">
    <source>
        <dbReference type="ARBA" id="ARBA00006971"/>
    </source>
</evidence>
<dbReference type="InterPro" id="IPR036013">
    <property type="entry name" value="Band_7/SPFH_dom_sf"/>
</dbReference>
<evidence type="ECO:0000256" key="6">
    <source>
        <dbReference type="RuleBase" id="RU364113"/>
    </source>
</evidence>
<feature type="domain" description="Band 7" evidence="8">
    <location>
        <begin position="116"/>
        <end position="276"/>
    </location>
</feature>
<dbReference type="AlphaFoldDB" id="A0A3A1Y7T6"/>
<dbReference type="InterPro" id="IPR001972">
    <property type="entry name" value="Stomatin_HflK_fam"/>
</dbReference>
<evidence type="ECO:0000256" key="4">
    <source>
        <dbReference type="ARBA" id="ARBA00022989"/>
    </source>
</evidence>
<keyword evidence="3 6" id="KW-0812">Transmembrane</keyword>
<dbReference type="PANTHER" id="PTHR43327:SF2">
    <property type="entry name" value="MODULATOR OF FTSH PROTEASE HFLK"/>
    <property type="match status" value="1"/>
</dbReference>
<dbReference type="SUPFAM" id="SSF117892">
    <property type="entry name" value="Band 7/SPFH domain"/>
    <property type="match status" value="1"/>
</dbReference>
<feature type="compositionally biased region" description="Polar residues" evidence="7">
    <location>
        <begin position="51"/>
        <end position="62"/>
    </location>
</feature>
<sequence length="446" mass="49521">MSDEKDNKSSDELSRELKERLKKFRELAGNNKDDEESTSNSEPESETSNNQQGTKKTFNQTNRSERREDNTPEGSRGSAEKKSFSMPNLSEFNFGKHTKTISLSAVGLFLVLFVVSGFYTVNESERGVITRFGAYNKTSLPGLNWKVPVIDKANIVNVQRVSELRIDGTMLTRDENVVNVTLTVQYRVDDPVKYLFNVDQPITTLEEATEASLRYVVGHMDMDDVITTGRSEVRENTRQMLLKTLDSYNVGIGIVDVNFQSARPPEEVKEAFDDAIKAQEDEQRFIREAEAYQRSREPIARGQAQQLLEQARGYAAQTVAQANAEAAKFNNLLPLFVNNPQVFKQRYYLETLASLYAETPKVIMQDTNGITFLPLDKLLENVGKPATTDTTQPGSLLLNSSTSSSSSTNTSSSSSSSSSSATPTTNSSSNNSSRQAPSRFVTRGGN</sequence>
<dbReference type="EMBL" id="NRJH01000013">
    <property type="protein sequence ID" value="RIY33591.1"/>
    <property type="molecule type" value="Genomic_DNA"/>
</dbReference>
<evidence type="ECO:0000256" key="3">
    <source>
        <dbReference type="ARBA" id="ARBA00022692"/>
    </source>
</evidence>
<comment type="caution">
    <text evidence="9">The sequence shown here is derived from an EMBL/GenBank/DDBJ whole genome shotgun (WGS) entry which is preliminary data.</text>
</comment>